<feature type="DNA-binding region" description="H-T-H motif" evidence="2">
    <location>
        <begin position="33"/>
        <end position="52"/>
    </location>
</feature>
<comment type="caution">
    <text evidence="4">The sequence shown here is derived from an EMBL/GenBank/DDBJ whole genome shotgun (WGS) entry which is preliminary data.</text>
</comment>
<dbReference type="PANTHER" id="PTHR30055:SF226">
    <property type="entry name" value="HTH-TYPE TRANSCRIPTIONAL REGULATOR PKSA"/>
    <property type="match status" value="1"/>
</dbReference>
<dbReference type="PROSITE" id="PS50977">
    <property type="entry name" value="HTH_TETR_2"/>
    <property type="match status" value="1"/>
</dbReference>
<gene>
    <name evidence="4" type="ORF">IV64_GL002517</name>
</gene>
<evidence type="ECO:0000259" key="3">
    <source>
        <dbReference type="PROSITE" id="PS50977"/>
    </source>
</evidence>
<dbReference type="PANTHER" id="PTHR30055">
    <property type="entry name" value="HTH-TYPE TRANSCRIPTIONAL REGULATOR RUTR"/>
    <property type="match status" value="1"/>
</dbReference>
<dbReference type="OrthoDB" id="9780939at2"/>
<dbReference type="SUPFAM" id="SSF48498">
    <property type="entry name" value="Tetracyclin repressor-like, C-terminal domain"/>
    <property type="match status" value="1"/>
</dbReference>
<dbReference type="AlphaFoldDB" id="A0A0R2MAJ0"/>
<evidence type="ECO:0000313" key="4">
    <source>
        <dbReference type="EMBL" id="KRO10830.1"/>
    </source>
</evidence>
<dbReference type="Gene3D" id="1.10.357.10">
    <property type="entry name" value="Tetracycline Repressor, domain 2"/>
    <property type="match status" value="1"/>
</dbReference>
<dbReference type="SUPFAM" id="SSF46689">
    <property type="entry name" value="Homeodomain-like"/>
    <property type="match status" value="1"/>
</dbReference>
<dbReference type="Pfam" id="PF00440">
    <property type="entry name" value="TetR_N"/>
    <property type="match status" value="1"/>
</dbReference>
<feature type="domain" description="HTH tetR-type" evidence="3">
    <location>
        <begin position="10"/>
        <end position="70"/>
    </location>
</feature>
<dbReference type="RefSeq" id="WP_057706220.1">
    <property type="nucleotide sequence ID" value="NZ_JQCL01000057.1"/>
</dbReference>
<dbReference type="EMBL" id="JQCL01000057">
    <property type="protein sequence ID" value="KRO10830.1"/>
    <property type="molecule type" value="Genomic_DNA"/>
</dbReference>
<keyword evidence="1 2" id="KW-0238">DNA-binding</keyword>
<evidence type="ECO:0000256" key="2">
    <source>
        <dbReference type="PROSITE-ProRule" id="PRU00335"/>
    </source>
</evidence>
<dbReference type="PRINTS" id="PR00455">
    <property type="entry name" value="HTHTETR"/>
</dbReference>
<dbReference type="InterPro" id="IPR001647">
    <property type="entry name" value="HTH_TetR"/>
</dbReference>
<reference evidence="4 5" key="1">
    <citation type="journal article" date="2015" name="Genome Announc.">
        <title>Expanding the biotechnology potential of lactobacilli through comparative genomics of 213 strains and associated genera.</title>
        <authorList>
            <person name="Sun Z."/>
            <person name="Harris H.M."/>
            <person name="McCann A."/>
            <person name="Guo C."/>
            <person name="Argimon S."/>
            <person name="Zhang W."/>
            <person name="Yang X."/>
            <person name="Jeffery I.B."/>
            <person name="Cooney J.C."/>
            <person name="Kagawa T.F."/>
            <person name="Liu W."/>
            <person name="Song Y."/>
            <person name="Salvetti E."/>
            <person name="Wrobel A."/>
            <person name="Rasinkangas P."/>
            <person name="Parkhill J."/>
            <person name="Rea M.C."/>
            <person name="O'Sullivan O."/>
            <person name="Ritari J."/>
            <person name="Douillard F.P."/>
            <person name="Paul Ross R."/>
            <person name="Yang R."/>
            <person name="Briner A.E."/>
            <person name="Felis G.E."/>
            <person name="de Vos W.M."/>
            <person name="Barrangou R."/>
            <person name="Klaenhammer T.R."/>
            <person name="Caufield P.W."/>
            <person name="Cui Y."/>
            <person name="Zhang H."/>
            <person name="O'Toole P.W."/>
        </authorList>
    </citation>
    <scope>NUCLEOTIDE SEQUENCE [LARGE SCALE GENOMIC DNA]</scope>
    <source>
        <strain evidence="4 5">LMG 26013</strain>
    </source>
</reference>
<dbReference type="GO" id="GO:0000976">
    <property type="term" value="F:transcription cis-regulatory region binding"/>
    <property type="evidence" value="ECO:0007669"/>
    <property type="project" value="TreeGrafter"/>
</dbReference>
<dbReference type="Gene3D" id="1.10.10.60">
    <property type="entry name" value="Homeodomain-like"/>
    <property type="match status" value="1"/>
</dbReference>
<dbReference type="PATRIC" id="fig|942150.3.peg.2624"/>
<keyword evidence="5" id="KW-1185">Reference proteome</keyword>
<accession>A0A0R2MAJ0</accession>
<evidence type="ECO:0000313" key="5">
    <source>
        <dbReference type="Proteomes" id="UP000051783"/>
    </source>
</evidence>
<name>A0A0R2MAJ0_9LACO</name>
<dbReference type="InterPro" id="IPR050109">
    <property type="entry name" value="HTH-type_TetR-like_transc_reg"/>
</dbReference>
<dbReference type="InterPro" id="IPR009057">
    <property type="entry name" value="Homeodomain-like_sf"/>
</dbReference>
<dbReference type="InterPro" id="IPR036271">
    <property type="entry name" value="Tet_transcr_reg_TetR-rel_C_sf"/>
</dbReference>
<dbReference type="GO" id="GO:0003700">
    <property type="term" value="F:DNA-binding transcription factor activity"/>
    <property type="evidence" value="ECO:0007669"/>
    <property type="project" value="TreeGrafter"/>
</dbReference>
<dbReference type="STRING" id="942150.IV64_GL002517"/>
<proteinExistence type="predicted"/>
<organism evidence="4 5">
    <name type="scientific">Lactiplantibacillus xiangfangensis</name>
    <dbReference type="NCBI Taxonomy" id="942150"/>
    <lineage>
        <taxon>Bacteria</taxon>
        <taxon>Bacillati</taxon>
        <taxon>Bacillota</taxon>
        <taxon>Bacilli</taxon>
        <taxon>Lactobacillales</taxon>
        <taxon>Lactobacillaceae</taxon>
        <taxon>Lactiplantibacillus</taxon>
    </lineage>
</organism>
<sequence>MTKQKTSKDPQKEARIMQAALHAFAEAGYRDAKTDLIAEKAQVSKGLIFHYYGSKQALYVLTVQTATQTIMDSIDPRAYEAPSDLVALVVRGTKYKSAFGRTHPDEMQLLINAYGEVDQLPAKVQTQIKELYTQSIAVTQHLIQDVLAQMKLRPELKQDDVVDLIVGVYNQIFAEFQVHMAKNHDVKSMDDVQWIVERAKTYMGILEYGFTEPKQ</sequence>
<dbReference type="Proteomes" id="UP000051783">
    <property type="component" value="Unassembled WGS sequence"/>
</dbReference>
<protein>
    <submittedName>
        <fullName evidence="4">Transcription regulator</fullName>
    </submittedName>
</protein>
<evidence type="ECO:0000256" key="1">
    <source>
        <dbReference type="ARBA" id="ARBA00023125"/>
    </source>
</evidence>